<feature type="transmembrane region" description="Helical" evidence="2">
    <location>
        <begin position="33"/>
        <end position="52"/>
    </location>
</feature>
<dbReference type="InterPro" id="IPR022606">
    <property type="entry name" value="DUF2914"/>
</dbReference>
<keyword evidence="2" id="KW-1133">Transmembrane helix</keyword>
<comment type="caution">
    <text evidence="4">The sequence shown here is derived from an EMBL/GenBank/DDBJ whole genome shotgun (WGS) entry which is preliminary data.</text>
</comment>
<evidence type="ECO:0000313" key="5">
    <source>
        <dbReference type="Proteomes" id="UP000093366"/>
    </source>
</evidence>
<keyword evidence="2" id="KW-0812">Transmembrane</keyword>
<feature type="region of interest" description="Disordered" evidence="1">
    <location>
        <begin position="71"/>
        <end position="98"/>
    </location>
</feature>
<feature type="compositionally biased region" description="Polar residues" evidence="1">
    <location>
        <begin position="71"/>
        <end position="86"/>
    </location>
</feature>
<evidence type="ECO:0000313" key="4">
    <source>
        <dbReference type="EMBL" id="OCQ19142.1"/>
    </source>
</evidence>
<evidence type="ECO:0000256" key="1">
    <source>
        <dbReference type="SAM" id="MobiDB-lite"/>
    </source>
</evidence>
<dbReference type="RefSeq" id="WP_065792349.1">
    <property type="nucleotide sequence ID" value="NZ_MAUJ01000009.1"/>
</dbReference>
<dbReference type="AlphaFoldDB" id="A0A1C0TL12"/>
<keyword evidence="2" id="KW-0472">Membrane</keyword>
<proteinExistence type="predicted"/>
<feature type="domain" description="DUF2914" evidence="3">
    <location>
        <begin position="231"/>
        <end position="290"/>
    </location>
</feature>
<protein>
    <recommendedName>
        <fullName evidence="3">DUF2914 domain-containing protein</fullName>
    </recommendedName>
</protein>
<dbReference type="EMBL" id="MAUJ01000009">
    <property type="protein sequence ID" value="OCQ19142.1"/>
    <property type="molecule type" value="Genomic_DNA"/>
</dbReference>
<organism evidence="4 5">
    <name type="scientific">Pseudoalteromonas luteoviolacea</name>
    <dbReference type="NCBI Taxonomy" id="43657"/>
    <lineage>
        <taxon>Bacteria</taxon>
        <taxon>Pseudomonadati</taxon>
        <taxon>Pseudomonadota</taxon>
        <taxon>Gammaproteobacteria</taxon>
        <taxon>Alteromonadales</taxon>
        <taxon>Pseudoalteromonadaceae</taxon>
        <taxon>Pseudoalteromonas</taxon>
    </lineage>
</organism>
<reference evidence="5" key="1">
    <citation type="submission" date="2016-07" db="EMBL/GenBank/DDBJ databases">
        <authorList>
            <person name="Florea S."/>
            <person name="Webb J.S."/>
            <person name="Jaromczyk J."/>
            <person name="Schardl C.L."/>
        </authorList>
    </citation>
    <scope>NUCLEOTIDE SEQUENCE [LARGE SCALE GENOMIC DNA]</scope>
    <source>
        <strain evidence="5">IPB1</strain>
    </source>
</reference>
<gene>
    <name evidence="4" type="ORF">A7985_20585</name>
</gene>
<dbReference type="Pfam" id="PF11141">
    <property type="entry name" value="DUF2914"/>
    <property type="match status" value="1"/>
</dbReference>
<dbReference type="Proteomes" id="UP000093366">
    <property type="component" value="Unassembled WGS sequence"/>
</dbReference>
<evidence type="ECO:0000259" key="3">
    <source>
        <dbReference type="Pfam" id="PF11141"/>
    </source>
</evidence>
<accession>A0A1C0TL12</accession>
<evidence type="ECO:0000256" key="2">
    <source>
        <dbReference type="SAM" id="Phobius"/>
    </source>
</evidence>
<name>A0A1C0TL12_9GAMM</name>
<sequence length="295" mass="32869">MTQRIVIKTKVTDAQSQPKQAQSVSYQYHWRRIFTVLVMMSFGVMALSYGVFKSVYADDLSAVVPSESATASRQAIETVTEHTQIPESPKPESNESAIQPTEVVSADPQLAALNAQTAESEAIEQTTQLTAPVISEQMDAHAVELADTEQSQVVQPQIKEDTAITRFAEDAQIASVALNAKVDTSHISRAVLTSGIENREPVNVLKHLVERNRFEEKLYFFTEIKGLQGEVVQHLWFHQEQLMAEITLAISAPRFRTYSSKNIMPSQTGQWRVEVITQNGQLLAQKSFRILAKAP</sequence>
<dbReference type="OrthoDB" id="9796654at2"/>